<comment type="caution">
    <text evidence="3">The sequence shown here is derived from an EMBL/GenBank/DDBJ whole genome shotgun (WGS) entry which is preliminary data.</text>
</comment>
<feature type="signal peptide" evidence="2">
    <location>
        <begin position="1"/>
        <end position="20"/>
    </location>
</feature>
<evidence type="ECO:0000256" key="1">
    <source>
        <dbReference type="SAM" id="Phobius"/>
    </source>
</evidence>
<keyword evidence="1" id="KW-0472">Membrane</keyword>
<dbReference type="RefSeq" id="WP_345712419.1">
    <property type="nucleotide sequence ID" value="NZ_BAABIL010000297.1"/>
</dbReference>
<keyword evidence="2" id="KW-0732">Signal</keyword>
<gene>
    <name evidence="3" type="ORF">GCM10023225_20460</name>
</gene>
<evidence type="ECO:0008006" key="5">
    <source>
        <dbReference type="Google" id="ProtNLM"/>
    </source>
</evidence>
<reference evidence="4" key="1">
    <citation type="journal article" date="2019" name="Int. J. Syst. Evol. Microbiol.">
        <title>The Global Catalogue of Microorganisms (GCM) 10K type strain sequencing project: providing services to taxonomists for standard genome sequencing and annotation.</title>
        <authorList>
            <consortium name="The Broad Institute Genomics Platform"/>
            <consortium name="The Broad Institute Genome Sequencing Center for Infectious Disease"/>
            <person name="Wu L."/>
            <person name="Ma J."/>
        </authorList>
    </citation>
    <scope>NUCLEOTIDE SEQUENCE [LARGE SCALE GENOMIC DNA]</scope>
    <source>
        <strain evidence="4">JCM 18126</strain>
    </source>
</reference>
<feature type="transmembrane region" description="Helical" evidence="1">
    <location>
        <begin position="117"/>
        <end position="141"/>
    </location>
</feature>
<evidence type="ECO:0000256" key="2">
    <source>
        <dbReference type="SAM" id="SignalP"/>
    </source>
</evidence>
<keyword evidence="1" id="KW-0812">Transmembrane</keyword>
<proteinExistence type="predicted"/>
<organism evidence="3 4">
    <name type="scientific">Kineococcus glutinatus</name>
    <dbReference type="NCBI Taxonomy" id="1070872"/>
    <lineage>
        <taxon>Bacteria</taxon>
        <taxon>Bacillati</taxon>
        <taxon>Actinomycetota</taxon>
        <taxon>Actinomycetes</taxon>
        <taxon>Kineosporiales</taxon>
        <taxon>Kineosporiaceae</taxon>
        <taxon>Kineococcus</taxon>
    </lineage>
</organism>
<dbReference type="Proteomes" id="UP001501195">
    <property type="component" value="Unassembled WGS sequence"/>
</dbReference>
<sequence>MIPTGPVAAVALSVAYGALSAVVPVVNAEAYAVAAAASSVATACALGLAGGQTAGKVALFLATRHGALRVAGVLHRRRERGPGRRRRAGAERARGRWWRWLEHTSARLLQLLDQRAWAAPVVLCSAAVGVPPLAVVSIAAGARRTSLTVFTVCCFAGRAARFLALVLPAGAVLR</sequence>
<keyword evidence="1" id="KW-1133">Transmembrane helix</keyword>
<protein>
    <recommendedName>
        <fullName evidence="5">SNARE associated Golgi protein</fullName>
    </recommendedName>
</protein>
<evidence type="ECO:0000313" key="3">
    <source>
        <dbReference type="EMBL" id="GAA4980137.1"/>
    </source>
</evidence>
<keyword evidence="4" id="KW-1185">Reference proteome</keyword>
<name>A0ABP9HVZ2_9ACTN</name>
<feature type="chain" id="PRO_5045905323" description="SNARE associated Golgi protein" evidence="2">
    <location>
        <begin position="21"/>
        <end position="174"/>
    </location>
</feature>
<accession>A0ABP9HVZ2</accession>
<dbReference type="EMBL" id="BAABIL010000297">
    <property type="protein sequence ID" value="GAA4980137.1"/>
    <property type="molecule type" value="Genomic_DNA"/>
</dbReference>
<feature type="transmembrane region" description="Helical" evidence="1">
    <location>
        <begin position="30"/>
        <end position="49"/>
    </location>
</feature>
<evidence type="ECO:0000313" key="4">
    <source>
        <dbReference type="Proteomes" id="UP001501195"/>
    </source>
</evidence>